<feature type="non-terminal residue" evidence="5">
    <location>
        <position position="147"/>
    </location>
</feature>
<evidence type="ECO:0000256" key="3">
    <source>
        <dbReference type="ARBA" id="ARBA00023180"/>
    </source>
</evidence>
<gene>
    <name evidence="5" type="ORF">GDO78_017286</name>
</gene>
<keyword evidence="4" id="KW-0393">Immunoglobulin domain</keyword>
<dbReference type="EMBL" id="WNTK01002412">
    <property type="protein sequence ID" value="KAG9466055.1"/>
    <property type="molecule type" value="Genomic_DNA"/>
</dbReference>
<evidence type="ECO:0000313" key="5">
    <source>
        <dbReference type="EMBL" id="KAG9466055.1"/>
    </source>
</evidence>
<dbReference type="Gene3D" id="2.60.40.10">
    <property type="entry name" value="Immunoglobulins"/>
    <property type="match status" value="1"/>
</dbReference>
<dbReference type="InterPro" id="IPR036179">
    <property type="entry name" value="Ig-like_dom_sf"/>
</dbReference>
<keyword evidence="3" id="KW-0325">Glycoprotein</keyword>
<dbReference type="OrthoDB" id="9837241at2759"/>
<dbReference type="FunFam" id="2.60.40.10:FF:000033">
    <property type="entry name" value="Killer cell immunoglobulin-like receptor"/>
    <property type="match status" value="1"/>
</dbReference>
<dbReference type="Pfam" id="PF13895">
    <property type="entry name" value="Ig_2"/>
    <property type="match status" value="1"/>
</dbReference>
<proteinExistence type="predicted"/>
<evidence type="ECO:0000256" key="2">
    <source>
        <dbReference type="ARBA" id="ARBA00023157"/>
    </source>
</evidence>
<organism evidence="5 6">
    <name type="scientific">Eleutherodactylus coqui</name>
    <name type="common">Puerto Rican coqui</name>
    <dbReference type="NCBI Taxonomy" id="57060"/>
    <lineage>
        <taxon>Eukaryota</taxon>
        <taxon>Metazoa</taxon>
        <taxon>Chordata</taxon>
        <taxon>Craniata</taxon>
        <taxon>Vertebrata</taxon>
        <taxon>Euteleostomi</taxon>
        <taxon>Amphibia</taxon>
        <taxon>Batrachia</taxon>
        <taxon>Anura</taxon>
        <taxon>Neobatrachia</taxon>
        <taxon>Hyloidea</taxon>
        <taxon>Eleutherodactylidae</taxon>
        <taxon>Eleutherodactylinae</taxon>
        <taxon>Eleutherodactylus</taxon>
        <taxon>Eleutherodactylus</taxon>
    </lineage>
</organism>
<accession>A0A8J6BLV5</accession>
<dbReference type="SUPFAM" id="SSF48726">
    <property type="entry name" value="Immunoglobulin"/>
    <property type="match status" value="1"/>
</dbReference>
<keyword evidence="2" id="KW-1015">Disulfide bond</keyword>
<reference evidence="5" key="1">
    <citation type="thesis" date="2020" institute="ProQuest LLC" country="789 East Eisenhower Parkway, Ann Arbor, MI, USA">
        <title>Comparative Genomics and Chromosome Evolution.</title>
        <authorList>
            <person name="Mudd A.B."/>
        </authorList>
    </citation>
    <scope>NUCLEOTIDE SEQUENCE</scope>
    <source>
        <strain evidence="5">HN-11 Male</strain>
        <tissue evidence="5">Kidney and liver</tissue>
    </source>
</reference>
<dbReference type="InterPro" id="IPR013783">
    <property type="entry name" value="Ig-like_fold"/>
</dbReference>
<dbReference type="PANTHER" id="PTHR11738:SF186">
    <property type="entry name" value="OSTEOCLAST-ASSOCIATED IMMUNOGLOBULIN-LIKE RECEPTOR"/>
    <property type="match status" value="1"/>
</dbReference>
<dbReference type="AlphaFoldDB" id="A0A8J6BLV5"/>
<evidence type="ECO:0000256" key="4">
    <source>
        <dbReference type="ARBA" id="ARBA00023319"/>
    </source>
</evidence>
<name>A0A8J6BLV5_ELECQ</name>
<sequence length="147" mass="15934">FANFVCFSSPTPNTKKVSGVAIAGAGVAIETGPISYGGPKAPFTTNLAGPLSRGNKAEIRVFPSKVVKKGDDVTIRCSGPYNQGTFRLERKNTEYSDSEATNVKEYNFTVRDVQEDNSAYSCIQHSNAGWSERSDPLTLQVIGEYML</sequence>
<evidence type="ECO:0000256" key="1">
    <source>
        <dbReference type="ARBA" id="ARBA00022737"/>
    </source>
</evidence>
<protein>
    <recommendedName>
        <fullName evidence="7">Ig-like domain-containing protein</fullName>
    </recommendedName>
</protein>
<evidence type="ECO:0000313" key="6">
    <source>
        <dbReference type="Proteomes" id="UP000770717"/>
    </source>
</evidence>
<dbReference type="PANTHER" id="PTHR11738">
    <property type="entry name" value="MHC CLASS I NK CELL RECEPTOR"/>
    <property type="match status" value="1"/>
</dbReference>
<keyword evidence="6" id="KW-1185">Reference proteome</keyword>
<comment type="caution">
    <text evidence="5">The sequence shown here is derived from an EMBL/GenBank/DDBJ whole genome shotgun (WGS) entry which is preliminary data.</text>
</comment>
<evidence type="ECO:0008006" key="7">
    <source>
        <dbReference type="Google" id="ProtNLM"/>
    </source>
</evidence>
<dbReference type="InterPro" id="IPR050412">
    <property type="entry name" value="Ig-like_Receptors_ImmuneReg"/>
</dbReference>
<keyword evidence="1" id="KW-0677">Repeat</keyword>
<dbReference type="Proteomes" id="UP000770717">
    <property type="component" value="Unassembled WGS sequence"/>
</dbReference>
<dbReference type="GO" id="GO:0002764">
    <property type="term" value="P:immune response-regulating signaling pathway"/>
    <property type="evidence" value="ECO:0007669"/>
    <property type="project" value="TreeGrafter"/>
</dbReference>